<dbReference type="PROSITE" id="PS01124">
    <property type="entry name" value="HTH_ARAC_FAMILY_2"/>
    <property type="match status" value="1"/>
</dbReference>
<accession>A0A3A9AIT7</accession>
<reference evidence="5 6" key="1">
    <citation type="submission" date="2018-09" db="EMBL/GenBank/DDBJ databases">
        <title>Murine metabolic-syndrome-specific gut microbial biobank.</title>
        <authorList>
            <person name="Liu C."/>
        </authorList>
    </citation>
    <scope>NUCLEOTIDE SEQUENCE [LARGE SCALE GENOMIC DNA]</scope>
    <source>
        <strain evidence="5 6">0.1xD8-82</strain>
    </source>
</reference>
<dbReference type="PANTHER" id="PTHR43280:SF28">
    <property type="entry name" value="HTH-TYPE TRANSCRIPTIONAL ACTIVATOR RHAS"/>
    <property type="match status" value="1"/>
</dbReference>
<dbReference type="InterPro" id="IPR003313">
    <property type="entry name" value="AraC-bd"/>
</dbReference>
<dbReference type="InterPro" id="IPR009057">
    <property type="entry name" value="Homeodomain-like_sf"/>
</dbReference>
<dbReference type="SUPFAM" id="SSF51182">
    <property type="entry name" value="RmlC-like cupins"/>
    <property type="match status" value="1"/>
</dbReference>
<dbReference type="EMBL" id="RAYQ01000010">
    <property type="protein sequence ID" value="RKI91269.1"/>
    <property type="molecule type" value="Genomic_DNA"/>
</dbReference>
<dbReference type="RefSeq" id="WP_120469387.1">
    <property type="nucleotide sequence ID" value="NZ_CATAJS010000073.1"/>
</dbReference>
<proteinExistence type="predicted"/>
<keyword evidence="6" id="KW-1185">Reference proteome</keyword>
<dbReference type="Proteomes" id="UP000280696">
    <property type="component" value="Unassembled WGS sequence"/>
</dbReference>
<dbReference type="Gene3D" id="2.60.120.10">
    <property type="entry name" value="Jelly Rolls"/>
    <property type="match status" value="1"/>
</dbReference>
<evidence type="ECO:0000313" key="5">
    <source>
        <dbReference type="EMBL" id="RKI91269.1"/>
    </source>
</evidence>
<dbReference type="GO" id="GO:0003700">
    <property type="term" value="F:DNA-binding transcription factor activity"/>
    <property type="evidence" value="ECO:0007669"/>
    <property type="project" value="InterPro"/>
</dbReference>
<dbReference type="SMART" id="SM00342">
    <property type="entry name" value="HTH_ARAC"/>
    <property type="match status" value="1"/>
</dbReference>
<name>A0A3A9AIT7_9FIRM</name>
<evidence type="ECO:0000256" key="2">
    <source>
        <dbReference type="ARBA" id="ARBA00023125"/>
    </source>
</evidence>
<sequence length="318" mass="36289">MYAPENTDANLYTDNAIKGNEISYPVHVQFIDLHKMYMQRIRWHWHPAIEVLLAAKGKLVLVTDNKETCLEEGQGIFINQNVMHSVQPVDVEADCSLYSTMFDPAFLFGYGNTTITGKYLSPVLNSSSLKTLFLDSRDAVSGKLLDNIHSVISVNTDREYGYELITKSLLCQFWVHLLELLIPHTAPGGQPHSLSLDEIRVKDAILYIESHYSEQITLEQIASSVHISKSECCRCFKRVLQFTPIEYLMRYRILKAATMIQDNDPAYRNISDLAFNVGFNNVSYFNKVFKQYVKCTPSEYKKNLKNASGKSAENIMFI</sequence>
<comment type="caution">
    <text evidence="5">The sequence shown here is derived from an EMBL/GenBank/DDBJ whole genome shotgun (WGS) entry which is preliminary data.</text>
</comment>
<dbReference type="Pfam" id="PF02311">
    <property type="entry name" value="AraC_binding"/>
    <property type="match status" value="1"/>
</dbReference>
<dbReference type="PROSITE" id="PS00041">
    <property type="entry name" value="HTH_ARAC_FAMILY_1"/>
    <property type="match status" value="1"/>
</dbReference>
<dbReference type="InterPro" id="IPR018060">
    <property type="entry name" value="HTH_AraC"/>
</dbReference>
<dbReference type="InterPro" id="IPR011051">
    <property type="entry name" value="RmlC_Cupin_sf"/>
</dbReference>
<dbReference type="InterPro" id="IPR014710">
    <property type="entry name" value="RmlC-like_jellyroll"/>
</dbReference>
<evidence type="ECO:0000256" key="3">
    <source>
        <dbReference type="ARBA" id="ARBA00023163"/>
    </source>
</evidence>
<dbReference type="CDD" id="cd02208">
    <property type="entry name" value="cupin_RmlC-like"/>
    <property type="match status" value="1"/>
</dbReference>
<dbReference type="Pfam" id="PF12833">
    <property type="entry name" value="HTH_18"/>
    <property type="match status" value="1"/>
</dbReference>
<feature type="domain" description="HTH araC/xylS-type" evidence="4">
    <location>
        <begin position="202"/>
        <end position="303"/>
    </location>
</feature>
<dbReference type="SUPFAM" id="SSF46689">
    <property type="entry name" value="Homeodomain-like"/>
    <property type="match status" value="2"/>
</dbReference>
<organism evidence="5 6">
    <name type="scientific">Parablautia intestinalis</name>
    <dbReference type="NCBI Taxonomy" id="2320100"/>
    <lineage>
        <taxon>Bacteria</taxon>
        <taxon>Bacillati</taxon>
        <taxon>Bacillota</taxon>
        <taxon>Clostridia</taxon>
        <taxon>Lachnospirales</taxon>
        <taxon>Lachnospiraceae</taxon>
        <taxon>Parablautia</taxon>
    </lineage>
</organism>
<dbReference type="InterPro" id="IPR020449">
    <property type="entry name" value="Tscrpt_reg_AraC-type_HTH"/>
</dbReference>
<dbReference type="Gene3D" id="1.10.10.60">
    <property type="entry name" value="Homeodomain-like"/>
    <property type="match status" value="2"/>
</dbReference>
<dbReference type="InterPro" id="IPR018062">
    <property type="entry name" value="HTH_AraC-typ_CS"/>
</dbReference>
<protein>
    <submittedName>
        <fullName evidence="5">AraC family transcriptional regulator</fullName>
    </submittedName>
</protein>
<gene>
    <name evidence="5" type="ORF">D7V94_10165</name>
</gene>
<dbReference type="PANTHER" id="PTHR43280">
    <property type="entry name" value="ARAC-FAMILY TRANSCRIPTIONAL REGULATOR"/>
    <property type="match status" value="1"/>
</dbReference>
<evidence type="ECO:0000259" key="4">
    <source>
        <dbReference type="PROSITE" id="PS01124"/>
    </source>
</evidence>
<dbReference type="AlphaFoldDB" id="A0A3A9AIT7"/>
<dbReference type="OrthoDB" id="9778008at2"/>
<dbReference type="GO" id="GO:0043565">
    <property type="term" value="F:sequence-specific DNA binding"/>
    <property type="evidence" value="ECO:0007669"/>
    <property type="project" value="InterPro"/>
</dbReference>
<keyword evidence="1" id="KW-0805">Transcription regulation</keyword>
<keyword evidence="3" id="KW-0804">Transcription</keyword>
<keyword evidence="2" id="KW-0238">DNA-binding</keyword>
<evidence type="ECO:0000313" key="6">
    <source>
        <dbReference type="Proteomes" id="UP000280696"/>
    </source>
</evidence>
<evidence type="ECO:0000256" key="1">
    <source>
        <dbReference type="ARBA" id="ARBA00023015"/>
    </source>
</evidence>
<dbReference type="PRINTS" id="PR00032">
    <property type="entry name" value="HTHARAC"/>
</dbReference>